<sequence length="454" mass="51666">MRNVIYLIIGCVVASCSTIPDQSYHKIKCLDRYRCSESELDTYIKAQSLNNIVIVNGWSGVNEKNLKRHKGNVYVSPKFQQFYLEYDEMGHKIENNRQLDLIKRAIDIAEKPIYLIIFIHGWHNNASIDINNPSLDTTGFPYMLARRAYAKGDMDVIGVYIGWRGEKYKNNPAKLLSIKNRALIADAIGKEGELRDDLISLTQSVNNKPTSGHSLLIGHSLGGRLLSRAFLEDLSKIENINDWSLGKNSLLVTLNAAIGADAFDKIFDNMSSADQPIQRPLWINLTSKDDKATSLYFPYARLIGINLVDSPTSGKYTTVGHYMPYLSHEVTVIHGFDKKAECGFINPEEILNRNNTSWFELPKRENSSCATRYLYQYKNFNVSDGHYYTTVLRKLDENPEKPLGYMWNFRVDSSVIDFSKEESRVNKSSGAHNAFVQTNLGRMLDDMLFTQPLK</sequence>
<dbReference type="PROSITE" id="PS51257">
    <property type="entry name" value="PROKAR_LIPOPROTEIN"/>
    <property type="match status" value="1"/>
</dbReference>
<organism evidence="1 2">
    <name type="scientific">Acinetobacter tianfuensis</name>
    <dbReference type="NCBI Taxonomy" id="2419603"/>
    <lineage>
        <taxon>Bacteria</taxon>
        <taxon>Pseudomonadati</taxon>
        <taxon>Pseudomonadota</taxon>
        <taxon>Gammaproteobacteria</taxon>
        <taxon>Moraxellales</taxon>
        <taxon>Moraxellaceae</taxon>
        <taxon>Acinetobacter</taxon>
    </lineage>
</organism>
<evidence type="ECO:0000313" key="2">
    <source>
        <dbReference type="Proteomes" id="UP000282388"/>
    </source>
</evidence>
<dbReference type="SUPFAM" id="SSF53474">
    <property type="entry name" value="alpha/beta-Hydrolases"/>
    <property type="match status" value="1"/>
</dbReference>
<dbReference type="EMBL" id="RAXV01000055">
    <property type="protein sequence ID" value="RKG29173.1"/>
    <property type="molecule type" value="Genomic_DNA"/>
</dbReference>
<dbReference type="Proteomes" id="UP000282388">
    <property type="component" value="Unassembled WGS sequence"/>
</dbReference>
<keyword evidence="2" id="KW-1185">Reference proteome</keyword>
<protein>
    <recommendedName>
        <fullName evidence="3">Alpha/beta hydrolase</fullName>
    </recommendedName>
</protein>
<comment type="caution">
    <text evidence="1">The sequence shown here is derived from an EMBL/GenBank/DDBJ whole genome shotgun (WGS) entry which is preliminary data.</text>
</comment>
<reference evidence="1 2" key="1">
    <citation type="submission" date="2018-09" db="EMBL/GenBank/DDBJ databases">
        <title>The draft genome of Acinetobacter spp. strains.</title>
        <authorList>
            <person name="Qin J."/>
            <person name="Feng Y."/>
            <person name="Zong Z."/>
        </authorList>
    </citation>
    <scope>NUCLEOTIDE SEQUENCE [LARGE SCALE GENOMIC DNA]</scope>
    <source>
        <strain evidence="1 2">WCHAc060012</strain>
    </source>
</reference>
<gene>
    <name evidence="1" type="ORF">D7V32_16200</name>
</gene>
<accession>A0A3A8ELD4</accession>
<name>A0A3A8ELD4_9GAMM</name>
<evidence type="ECO:0008006" key="3">
    <source>
        <dbReference type="Google" id="ProtNLM"/>
    </source>
</evidence>
<proteinExistence type="predicted"/>
<evidence type="ECO:0000313" key="1">
    <source>
        <dbReference type="EMBL" id="RKG29173.1"/>
    </source>
</evidence>
<dbReference type="AlphaFoldDB" id="A0A3A8ELD4"/>
<dbReference type="InterPro" id="IPR029058">
    <property type="entry name" value="AB_hydrolase_fold"/>
</dbReference>